<dbReference type="InterPro" id="IPR050210">
    <property type="entry name" value="tRNA_Adenine-N(6)_MTase"/>
</dbReference>
<dbReference type="GO" id="GO:0005737">
    <property type="term" value="C:cytoplasm"/>
    <property type="evidence" value="ECO:0007669"/>
    <property type="project" value="UniProtKB-SubCell"/>
</dbReference>
<dbReference type="InterPro" id="IPR022882">
    <property type="entry name" value="tRNA_adenine-N6_MeTrfase"/>
</dbReference>
<dbReference type="Proteomes" id="UP000886881">
    <property type="component" value="Unassembled WGS sequence"/>
</dbReference>
<evidence type="ECO:0000259" key="7">
    <source>
        <dbReference type="Pfam" id="PF05175"/>
    </source>
</evidence>
<evidence type="ECO:0000256" key="5">
    <source>
        <dbReference type="ARBA" id="ARBA00022694"/>
    </source>
</evidence>
<dbReference type="EMBL" id="DVLC01000094">
    <property type="protein sequence ID" value="HIT47192.1"/>
    <property type="molecule type" value="Genomic_DNA"/>
</dbReference>
<evidence type="ECO:0000256" key="3">
    <source>
        <dbReference type="ARBA" id="ARBA00022679"/>
    </source>
</evidence>
<evidence type="ECO:0000256" key="4">
    <source>
        <dbReference type="ARBA" id="ARBA00022691"/>
    </source>
</evidence>
<proteinExistence type="inferred from homology"/>
<dbReference type="CDD" id="cd02440">
    <property type="entry name" value="AdoMet_MTases"/>
    <property type="match status" value="1"/>
</dbReference>
<reference evidence="8" key="2">
    <citation type="journal article" date="2021" name="PeerJ">
        <title>Extensive microbial diversity within the chicken gut microbiome revealed by metagenomics and culture.</title>
        <authorList>
            <person name="Gilroy R."/>
            <person name="Ravi A."/>
            <person name="Getino M."/>
            <person name="Pursley I."/>
            <person name="Horton D.L."/>
            <person name="Alikhan N.F."/>
            <person name="Baker D."/>
            <person name="Gharbi K."/>
            <person name="Hall N."/>
            <person name="Watson M."/>
            <person name="Adriaenssens E.M."/>
            <person name="Foster-Nyarko E."/>
            <person name="Jarju S."/>
            <person name="Secka A."/>
            <person name="Antonio M."/>
            <person name="Oren A."/>
            <person name="Chaudhuri R.R."/>
            <person name="La Ragione R."/>
            <person name="Hildebrand F."/>
            <person name="Pallen M.J."/>
        </authorList>
    </citation>
    <scope>NUCLEOTIDE SEQUENCE</scope>
    <source>
        <strain evidence="8">ChiHecec2B26-709</strain>
    </source>
</reference>
<dbReference type="HAMAP" id="MF_01872">
    <property type="entry name" value="tRNA_methyltr_YfiC"/>
    <property type="match status" value="1"/>
</dbReference>
<dbReference type="GO" id="GO:0032259">
    <property type="term" value="P:methylation"/>
    <property type="evidence" value="ECO:0007669"/>
    <property type="project" value="UniProtKB-KW"/>
</dbReference>
<organism evidence="8 9">
    <name type="scientific">Candidatus Cryptobacteroides merdipullorum</name>
    <dbReference type="NCBI Taxonomy" id="2840771"/>
    <lineage>
        <taxon>Bacteria</taxon>
        <taxon>Pseudomonadati</taxon>
        <taxon>Bacteroidota</taxon>
        <taxon>Bacteroidia</taxon>
        <taxon>Bacteroidales</taxon>
        <taxon>Candidatus Cryptobacteroides</taxon>
    </lineage>
</organism>
<dbReference type="Pfam" id="PF05175">
    <property type="entry name" value="MTS"/>
    <property type="match status" value="1"/>
</dbReference>
<dbReference type="SUPFAM" id="SSF53335">
    <property type="entry name" value="S-adenosyl-L-methionine-dependent methyltransferases"/>
    <property type="match status" value="1"/>
</dbReference>
<dbReference type="PANTHER" id="PTHR47739:SF1">
    <property type="entry name" value="TRNA1(VAL) (ADENINE(37)-N6)-METHYLTRANSFERASE"/>
    <property type="match status" value="1"/>
</dbReference>
<comment type="caution">
    <text evidence="8">The sequence shown here is derived from an EMBL/GenBank/DDBJ whole genome shotgun (WGS) entry which is preliminary data.</text>
</comment>
<comment type="catalytic activity">
    <reaction evidence="6">
        <text>adenosine(37) in tRNA1(Val) + S-adenosyl-L-methionine = N(6)-methyladenosine(37) in tRNA1(Val) + S-adenosyl-L-homocysteine + H(+)</text>
        <dbReference type="Rhea" id="RHEA:43160"/>
        <dbReference type="Rhea" id="RHEA-COMP:10369"/>
        <dbReference type="Rhea" id="RHEA-COMP:10370"/>
        <dbReference type="ChEBI" id="CHEBI:15378"/>
        <dbReference type="ChEBI" id="CHEBI:57856"/>
        <dbReference type="ChEBI" id="CHEBI:59789"/>
        <dbReference type="ChEBI" id="CHEBI:74411"/>
        <dbReference type="ChEBI" id="CHEBI:74449"/>
        <dbReference type="EC" id="2.1.1.223"/>
    </reaction>
</comment>
<dbReference type="InterPro" id="IPR029063">
    <property type="entry name" value="SAM-dependent_MTases_sf"/>
</dbReference>
<dbReference type="InterPro" id="IPR002052">
    <property type="entry name" value="DNA_methylase_N6_adenine_CS"/>
</dbReference>
<dbReference type="PROSITE" id="PS00092">
    <property type="entry name" value="N6_MTASE"/>
    <property type="match status" value="1"/>
</dbReference>
<evidence type="ECO:0000256" key="2">
    <source>
        <dbReference type="ARBA" id="ARBA00022603"/>
    </source>
</evidence>
<dbReference type="GO" id="GO:0016430">
    <property type="term" value="F:tRNA (adenine-N6)-methyltransferase activity"/>
    <property type="evidence" value="ECO:0007669"/>
    <property type="project" value="UniProtKB-UniRule"/>
</dbReference>
<gene>
    <name evidence="8" type="ORF">IAC35_04970</name>
</gene>
<keyword evidence="2 6" id="KW-0489">Methyltransferase</keyword>
<evidence type="ECO:0000313" key="8">
    <source>
        <dbReference type="EMBL" id="HIT47192.1"/>
    </source>
</evidence>
<sequence length="243" mass="27106">MDSLFRFKRFSLHNEKSALKLGTDAVLLGAAMTLKPEDRLALDIGTGTGIIALMVAQRAPQLRIEAIDIDGPSAEEAALNFSESPWPDRLHAVHRPLSEYAAPGRFDLIFSNPPYYDNSLRNPDERVSAARHSGSLTLTQIFSYASEWLGEGGRLSLILPADVRISSLRAAASFGFRPFRTIFVKTTPAKEPKRIISEFSREQLVESQETIILMTDGARSQQYSLLTREFYLDSSQIGQFCHK</sequence>
<comment type="subcellular location">
    <subcellularLocation>
        <location evidence="6">Cytoplasm</location>
    </subcellularLocation>
</comment>
<dbReference type="PANTHER" id="PTHR47739">
    <property type="entry name" value="TRNA1(VAL) (ADENINE(37)-N6)-METHYLTRANSFERASE"/>
    <property type="match status" value="1"/>
</dbReference>
<evidence type="ECO:0000256" key="6">
    <source>
        <dbReference type="HAMAP-Rule" id="MF_01872"/>
    </source>
</evidence>
<protein>
    <recommendedName>
        <fullName evidence="6">tRNA1(Val) (adenine(37)-N6)-methyltransferase</fullName>
        <ecNumber evidence="6">2.1.1.223</ecNumber>
    </recommendedName>
    <alternativeName>
        <fullName evidence="6">tRNA m6A37 methyltransferase</fullName>
    </alternativeName>
</protein>
<dbReference type="EC" id="2.1.1.223" evidence="6"/>
<evidence type="ECO:0000256" key="1">
    <source>
        <dbReference type="ARBA" id="ARBA00022490"/>
    </source>
</evidence>
<dbReference type="Gene3D" id="3.40.50.150">
    <property type="entry name" value="Vaccinia Virus protein VP39"/>
    <property type="match status" value="1"/>
</dbReference>
<comment type="similarity">
    <text evidence="6">Belongs to the methyltransferase superfamily. tRNA (adenine-N(6)-)-methyltransferase family.</text>
</comment>
<comment type="function">
    <text evidence="6">Specifically methylates the adenine in position 37 of tRNA(1)(Val) (anticodon cmo5UAC).</text>
</comment>
<dbReference type="GO" id="GO:0003676">
    <property type="term" value="F:nucleic acid binding"/>
    <property type="evidence" value="ECO:0007669"/>
    <property type="project" value="InterPro"/>
</dbReference>
<feature type="domain" description="Methyltransferase small" evidence="7">
    <location>
        <begin position="32"/>
        <end position="160"/>
    </location>
</feature>
<dbReference type="AlphaFoldDB" id="A0A9D1GQ57"/>
<accession>A0A9D1GQ57</accession>
<keyword evidence="1 6" id="KW-0963">Cytoplasm</keyword>
<keyword evidence="5 6" id="KW-0819">tRNA processing</keyword>
<dbReference type="GO" id="GO:0008033">
    <property type="term" value="P:tRNA processing"/>
    <property type="evidence" value="ECO:0007669"/>
    <property type="project" value="UniProtKB-UniRule"/>
</dbReference>
<evidence type="ECO:0000313" key="9">
    <source>
        <dbReference type="Proteomes" id="UP000886881"/>
    </source>
</evidence>
<name>A0A9D1GQ57_9BACT</name>
<dbReference type="InterPro" id="IPR007848">
    <property type="entry name" value="Small_mtfrase_dom"/>
</dbReference>
<keyword evidence="4 6" id="KW-0949">S-adenosyl-L-methionine</keyword>
<reference evidence="8" key="1">
    <citation type="submission" date="2020-10" db="EMBL/GenBank/DDBJ databases">
        <authorList>
            <person name="Gilroy R."/>
        </authorList>
    </citation>
    <scope>NUCLEOTIDE SEQUENCE</scope>
    <source>
        <strain evidence="8">ChiHecec2B26-709</strain>
    </source>
</reference>
<keyword evidence="3 6" id="KW-0808">Transferase</keyword>